<dbReference type="GO" id="GO:0015221">
    <property type="term" value="F:lipopolysaccharide transmembrane transporter activity"/>
    <property type="evidence" value="ECO:0007669"/>
    <property type="project" value="InterPro"/>
</dbReference>
<name>A0A5E8GT66_ROSAD</name>
<dbReference type="GO" id="GO:0005886">
    <property type="term" value="C:plasma membrane"/>
    <property type="evidence" value="ECO:0007669"/>
    <property type="project" value="InterPro"/>
</dbReference>
<reference evidence="2 3" key="2">
    <citation type="submission" date="2013-04" db="EMBL/GenBank/DDBJ databases">
        <authorList>
            <person name="Fiebig A."/>
            <person name="Pradella S."/>
            <person name="Wagner-Doebler I."/>
        </authorList>
    </citation>
    <scope>NUCLEOTIDE SEQUENCE [LARGE SCALE GENOMIC DNA]</scope>
    <source>
        <strain evidence="3">DSM 17067 / NCIMB 14079 / DFL-11</strain>
    </source>
</reference>
<sequence length="220" mass="24171">MPLSAVNQQFGGLRPRDMESRVQRSARRHSTLVRVLRFLFPAIGLLILAGMIGAVVLFNVLGSFGAANLVLTSDGIVMDHPKLSGNDGERSYQVTARKAIQRLTDPRIIDLEEIRADIVLAPDEGARIISLKGIYNNAAETLRLYEGVQLNWSEGYTVDVETVDVDLKTGAISSDDPITIGSGEAQLTAGKIDYDKDKQIVWFKEGVKLILYPATEDENQ</sequence>
<dbReference type="Pfam" id="PF06835">
    <property type="entry name" value="LptC"/>
    <property type="match status" value="1"/>
</dbReference>
<keyword evidence="1" id="KW-0812">Transmembrane</keyword>
<feature type="transmembrane region" description="Helical" evidence="1">
    <location>
        <begin position="38"/>
        <end position="61"/>
    </location>
</feature>
<evidence type="ECO:0000256" key="1">
    <source>
        <dbReference type="SAM" id="Phobius"/>
    </source>
</evidence>
<organism evidence="2 3">
    <name type="scientific">Roseibium alexandrii (strain DSM 17067 / NCIMB 14079 / DFL-11)</name>
    <name type="common">Labrenzia alexandrii</name>
    <dbReference type="NCBI Taxonomy" id="244592"/>
    <lineage>
        <taxon>Bacteria</taxon>
        <taxon>Pseudomonadati</taxon>
        <taxon>Pseudomonadota</taxon>
        <taxon>Alphaproteobacteria</taxon>
        <taxon>Hyphomicrobiales</taxon>
        <taxon>Stappiaceae</taxon>
        <taxon>Roseibium</taxon>
    </lineage>
</organism>
<dbReference type="AlphaFoldDB" id="A0A5E8GT66"/>
<dbReference type="InterPro" id="IPR026265">
    <property type="entry name" value="LptC"/>
</dbReference>
<keyword evidence="1" id="KW-0472">Membrane</keyword>
<accession>A0A5E8GT66</accession>
<protein>
    <recommendedName>
        <fullName evidence="4">Lipopolysaccharide export system protein LptC</fullName>
    </recommendedName>
</protein>
<evidence type="ECO:0000313" key="3">
    <source>
        <dbReference type="Proteomes" id="UP000004703"/>
    </source>
</evidence>
<reference evidence="2 3" key="1">
    <citation type="submission" date="2008-01" db="EMBL/GenBank/DDBJ databases">
        <authorList>
            <person name="Wagner-Dobler I."/>
            <person name="Ferriera S."/>
            <person name="Johnson J."/>
            <person name="Kravitz S."/>
            <person name="Beeson K."/>
            <person name="Sutton G."/>
            <person name="Rogers Y.-H."/>
            <person name="Friedman R."/>
            <person name="Frazier M."/>
            <person name="Venter J.C."/>
        </authorList>
    </citation>
    <scope>NUCLEOTIDE SEQUENCE [LARGE SCALE GENOMIC DNA]</scope>
    <source>
        <strain evidence="3">DSM 17067 / NCIMB 14079 / DFL-11</strain>
    </source>
</reference>
<dbReference type="Gene3D" id="2.60.450.10">
    <property type="entry name" value="Lipopolysaccharide (LPS) transport protein A like domain"/>
    <property type="match status" value="1"/>
</dbReference>
<keyword evidence="1" id="KW-1133">Transmembrane helix</keyword>
<dbReference type="Proteomes" id="UP000004703">
    <property type="component" value="Chromosome"/>
</dbReference>
<proteinExistence type="predicted"/>
<dbReference type="EMBL" id="ACCU02000004">
    <property type="protein sequence ID" value="EEE42962.2"/>
    <property type="molecule type" value="Genomic_DNA"/>
</dbReference>
<evidence type="ECO:0008006" key="4">
    <source>
        <dbReference type="Google" id="ProtNLM"/>
    </source>
</evidence>
<dbReference type="InterPro" id="IPR010664">
    <property type="entry name" value="LipoPS_assembly_LptC-rel"/>
</dbReference>
<comment type="caution">
    <text evidence="2">The sequence shown here is derived from an EMBL/GenBank/DDBJ whole genome shotgun (WGS) entry which is preliminary data.</text>
</comment>
<gene>
    <name evidence="2" type="ORF">SADFL11_248</name>
</gene>
<dbReference type="NCBIfam" id="TIGR04409">
    <property type="entry name" value="LptC_YrbK"/>
    <property type="match status" value="1"/>
</dbReference>
<evidence type="ECO:0000313" key="2">
    <source>
        <dbReference type="EMBL" id="EEE42962.2"/>
    </source>
</evidence>